<evidence type="ECO:0000313" key="9">
    <source>
        <dbReference type="Proteomes" id="UP000316621"/>
    </source>
</evidence>
<evidence type="ECO:0000256" key="2">
    <source>
        <dbReference type="ARBA" id="ARBA00023015"/>
    </source>
</evidence>
<keyword evidence="9" id="KW-1185">Reference proteome</keyword>
<dbReference type="CDD" id="cd10017">
    <property type="entry name" value="B3_DNA"/>
    <property type="match status" value="1"/>
</dbReference>
<dbReference type="Proteomes" id="UP000316621">
    <property type="component" value="Chromosome 7"/>
</dbReference>
<keyword evidence="2" id="KW-0805">Transcription regulation</keyword>
<evidence type="ECO:0000256" key="4">
    <source>
        <dbReference type="ARBA" id="ARBA00023163"/>
    </source>
</evidence>
<dbReference type="Pfam" id="PF02362">
    <property type="entry name" value="B3"/>
    <property type="match status" value="1"/>
</dbReference>
<evidence type="ECO:0000256" key="3">
    <source>
        <dbReference type="ARBA" id="ARBA00023125"/>
    </source>
</evidence>
<sequence>MQRGFIENEIRLKNSPPSSPNSTSSSSNSSSSDHSAAKLSRFNFSIPQFPSGFVGDEFIQEKNRNFDEFGDYRDDRRKFLKSTVPIPVQNLMGSVPPGGGGDAATDSFSRNFMQNNAVLQSQLGTIGGRAELAPIPPKVEISWGQRTVENPCAYQYIPYNDISVSGNATPNLKRKAEVSTNSCDPAQMESLFGQFPSGPSKDSGSNYQVLQSGFDPVQALPQNPYFPITARSQPVNYSPIPPVNLEPTEKQEMDFFAKSWSQWSENSVGGSDASLPVNNRKVVRPRFSSSMSMAVISDENRNANSEPSAKNGYPLFPEHNALEAFPAFDHPSSSSHRPEAEEETARKGFVLLVQKELRNTDVGNLGRIVIPKKDAEANLPPLEAKDGIILQMEDMNYSVEWKFKYRYWPNNKSRMYVMENTGMYKFIVIISLALLSQLCSICSICMYSSDRSFNFSLGDFVKMHNLQAGDFFIVYREENSGKFIVRGKKGTRPVYAGDTVEMRSTAEMRNHGRVVEERELATAHGQLNVEQRYAPAGDFFFDLNAGQDMIAPGIPFEFHENTGGLPKSHFLPGPLLNLHQDDVS</sequence>
<gene>
    <name evidence="8" type="ORF">C5167_035640</name>
</gene>
<dbReference type="InterPro" id="IPR015300">
    <property type="entry name" value="DNA-bd_pseudobarrel_sf"/>
</dbReference>
<dbReference type="Gramene" id="RZC71462">
    <property type="protein sequence ID" value="RZC71462"/>
    <property type="gene ID" value="C5167_035640"/>
</dbReference>
<dbReference type="AlphaFoldDB" id="A0A4Y7KGF3"/>
<dbReference type="InterPro" id="IPR003340">
    <property type="entry name" value="B3_DNA-bd"/>
</dbReference>
<keyword evidence="4" id="KW-0804">Transcription</keyword>
<dbReference type="STRING" id="3469.A0A4Y7KGF3"/>
<feature type="compositionally biased region" description="Low complexity" evidence="6">
    <location>
        <begin position="14"/>
        <end position="32"/>
    </location>
</feature>
<comment type="subcellular location">
    <subcellularLocation>
        <location evidence="1">Nucleus</location>
    </subcellularLocation>
</comment>
<dbReference type="PANTHER" id="PTHR31140:SF90">
    <property type="entry name" value="B3 DOMAIN-CONTAINING TRANSCRIPTION FACTOR LEC2"/>
    <property type="match status" value="1"/>
</dbReference>
<dbReference type="GO" id="GO:0003677">
    <property type="term" value="F:DNA binding"/>
    <property type="evidence" value="ECO:0007669"/>
    <property type="project" value="UniProtKB-KW"/>
</dbReference>
<feature type="domain" description="TF-B3" evidence="7">
    <location>
        <begin position="354"/>
        <end position="426"/>
    </location>
</feature>
<accession>A0A4Y7KGF3</accession>
<keyword evidence="3" id="KW-0238">DNA-binding</keyword>
<feature type="compositionally biased region" description="Basic and acidic residues" evidence="6">
    <location>
        <begin position="1"/>
        <end position="12"/>
    </location>
</feature>
<dbReference type="InterPro" id="IPR044800">
    <property type="entry name" value="LEC2-like"/>
</dbReference>
<protein>
    <recommendedName>
        <fullName evidence="7">TF-B3 domain-containing protein</fullName>
    </recommendedName>
</protein>
<dbReference type="GO" id="GO:0003700">
    <property type="term" value="F:DNA-binding transcription factor activity"/>
    <property type="evidence" value="ECO:0007669"/>
    <property type="project" value="InterPro"/>
</dbReference>
<dbReference type="GO" id="GO:0005634">
    <property type="term" value="C:nucleus"/>
    <property type="evidence" value="ECO:0007669"/>
    <property type="project" value="UniProtKB-SubCell"/>
</dbReference>
<evidence type="ECO:0000313" key="8">
    <source>
        <dbReference type="EMBL" id="RZC71462.1"/>
    </source>
</evidence>
<evidence type="ECO:0000256" key="1">
    <source>
        <dbReference type="ARBA" id="ARBA00004123"/>
    </source>
</evidence>
<dbReference type="Gene3D" id="2.40.330.10">
    <property type="entry name" value="DNA-binding pseudobarrel domain"/>
    <property type="match status" value="2"/>
</dbReference>
<proteinExistence type="predicted"/>
<dbReference type="EMBL" id="CM010721">
    <property type="protein sequence ID" value="RZC71462.1"/>
    <property type="molecule type" value="Genomic_DNA"/>
</dbReference>
<dbReference type="PANTHER" id="PTHR31140">
    <property type="entry name" value="B3 DOMAIN-CONTAINING TRANSCRIPTION FACTOR ABI3"/>
    <property type="match status" value="1"/>
</dbReference>
<reference evidence="8 9" key="1">
    <citation type="journal article" date="2018" name="Science">
        <title>The opium poppy genome and morphinan production.</title>
        <authorList>
            <person name="Guo L."/>
            <person name="Winzer T."/>
            <person name="Yang X."/>
            <person name="Li Y."/>
            <person name="Ning Z."/>
            <person name="He Z."/>
            <person name="Teodor R."/>
            <person name="Lu Y."/>
            <person name="Bowser T.A."/>
            <person name="Graham I.A."/>
            <person name="Ye K."/>
        </authorList>
    </citation>
    <scope>NUCLEOTIDE SEQUENCE [LARGE SCALE GENOMIC DNA]</scope>
    <source>
        <strain evidence="9">cv. HN1</strain>
        <tissue evidence="8">Leaves</tissue>
    </source>
</reference>
<evidence type="ECO:0000256" key="6">
    <source>
        <dbReference type="SAM" id="MobiDB-lite"/>
    </source>
</evidence>
<feature type="region of interest" description="Disordered" evidence="6">
    <location>
        <begin position="1"/>
        <end position="34"/>
    </location>
</feature>
<keyword evidence="5" id="KW-0539">Nucleus</keyword>
<evidence type="ECO:0000259" key="7">
    <source>
        <dbReference type="Pfam" id="PF02362"/>
    </source>
</evidence>
<organism evidence="8 9">
    <name type="scientific">Papaver somniferum</name>
    <name type="common">Opium poppy</name>
    <dbReference type="NCBI Taxonomy" id="3469"/>
    <lineage>
        <taxon>Eukaryota</taxon>
        <taxon>Viridiplantae</taxon>
        <taxon>Streptophyta</taxon>
        <taxon>Embryophyta</taxon>
        <taxon>Tracheophyta</taxon>
        <taxon>Spermatophyta</taxon>
        <taxon>Magnoliopsida</taxon>
        <taxon>Ranunculales</taxon>
        <taxon>Papaveraceae</taxon>
        <taxon>Papaveroideae</taxon>
        <taxon>Papaver</taxon>
    </lineage>
</organism>
<dbReference type="SUPFAM" id="SSF101936">
    <property type="entry name" value="DNA-binding pseudobarrel domain"/>
    <property type="match status" value="1"/>
</dbReference>
<evidence type="ECO:0000256" key="5">
    <source>
        <dbReference type="ARBA" id="ARBA00023242"/>
    </source>
</evidence>
<name>A0A4Y7KGF3_PAPSO</name>